<dbReference type="PANTHER" id="PTHR30055">
    <property type="entry name" value="HTH-TYPE TRANSCRIPTIONAL REGULATOR RUTR"/>
    <property type="match status" value="1"/>
</dbReference>
<reference evidence="8" key="1">
    <citation type="journal article" date="2019" name="Int. J. Syst. Evol. Microbiol.">
        <title>The Global Catalogue of Microorganisms (GCM) 10K type strain sequencing project: providing services to taxonomists for standard genome sequencing and annotation.</title>
        <authorList>
            <consortium name="The Broad Institute Genomics Platform"/>
            <consortium name="The Broad Institute Genome Sequencing Center for Infectious Disease"/>
            <person name="Wu L."/>
            <person name="Ma J."/>
        </authorList>
    </citation>
    <scope>NUCLEOTIDE SEQUENCE [LARGE SCALE GENOMIC DNA]</scope>
    <source>
        <strain evidence="8">CGMCC 4.7304</strain>
    </source>
</reference>
<dbReference type="Pfam" id="PF00440">
    <property type="entry name" value="TetR_N"/>
    <property type="match status" value="1"/>
</dbReference>
<dbReference type="InterPro" id="IPR036271">
    <property type="entry name" value="Tet_transcr_reg_TetR-rel_C_sf"/>
</dbReference>
<keyword evidence="2" id="KW-0805">Transcription regulation</keyword>
<evidence type="ECO:0000256" key="3">
    <source>
        <dbReference type="ARBA" id="ARBA00023125"/>
    </source>
</evidence>
<evidence type="ECO:0000256" key="5">
    <source>
        <dbReference type="PROSITE-ProRule" id="PRU00335"/>
    </source>
</evidence>
<comment type="caution">
    <text evidence="7">The sequence shown here is derived from an EMBL/GenBank/DDBJ whole genome shotgun (WGS) entry which is preliminary data.</text>
</comment>
<feature type="DNA-binding region" description="H-T-H motif" evidence="5">
    <location>
        <begin position="31"/>
        <end position="50"/>
    </location>
</feature>
<dbReference type="EMBL" id="JBHSPB010000004">
    <property type="protein sequence ID" value="MFC5720292.1"/>
    <property type="molecule type" value="Genomic_DNA"/>
</dbReference>
<accession>A0ABW0YXN2</accession>
<keyword evidence="4" id="KW-0804">Transcription</keyword>
<dbReference type="InterPro" id="IPR009057">
    <property type="entry name" value="Homeodomain-like_sf"/>
</dbReference>
<keyword evidence="1" id="KW-0678">Repressor</keyword>
<name>A0ABW0YXN2_9ACTN</name>
<dbReference type="PROSITE" id="PS50977">
    <property type="entry name" value="HTH_TETR_2"/>
    <property type="match status" value="1"/>
</dbReference>
<gene>
    <name evidence="7" type="ORF">ACFP1Z_08970</name>
</gene>
<dbReference type="SUPFAM" id="SSF48498">
    <property type="entry name" value="Tetracyclin repressor-like, C-terminal domain"/>
    <property type="match status" value="1"/>
</dbReference>
<dbReference type="PANTHER" id="PTHR30055:SF226">
    <property type="entry name" value="HTH-TYPE TRANSCRIPTIONAL REGULATOR PKSA"/>
    <property type="match status" value="1"/>
</dbReference>
<evidence type="ECO:0000256" key="2">
    <source>
        <dbReference type="ARBA" id="ARBA00023015"/>
    </source>
</evidence>
<evidence type="ECO:0000256" key="1">
    <source>
        <dbReference type="ARBA" id="ARBA00022491"/>
    </source>
</evidence>
<evidence type="ECO:0000259" key="6">
    <source>
        <dbReference type="PROSITE" id="PS50977"/>
    </source>
</evidence>
<dbReference type="InterPro" id="IPR050109">
    <property type="entry name" value="HTH-type_TetR-like_transc_reg"/>
</dbReference>
<evidence type="ECO:0000313" key="7">
    <source>
        <dbReference type="EMBL" id="MFC5720292.1"/>
    </source>
</evidence>
<dbReference type="Pfam" id="PF13977">
    <property type="entry name" value="TetR_C_6"/>
    <property type="match status" value="1"/>
</dbReference>
<proteinExistence type="predicted"/>
<dbReference type="Gene3D" id="1.10.357.10">
    <property type="entry name" value="Tetracycline Repressor, domain 2"/>
    <property type="match status" value="1"/>
</dbReference>
<protein>
    <submittedName>
        <fullName evidence="7">TetR/AcrR family transcriptional regulator</fullName>
    </submittedName>
</protein>
<evidence type="ECO:0000256" key="4">
    <source>
        <dbReference type="ARBA" id="ARBA00023163"/>
    </source>
</evidence>
<dbReference type="SUPFAM" id="SSF46689">
    <property type="entry name" value="Homeodomain-like"/>
    <property type="match status" value="1"/>
</dbReference>
<dbReference type="RefSeq" id="WP_390315393.1">
    <property type="nucleotide sequence ID" value="NZ_JBHSPB010000004.1"/>
</dbReference>
<dbReference type="InterPro" id="IPR039538">
    <property type="entry name" value="BetI_C"/>
</dbReference>
<keyword evidence="8" id="KW-1185">Reference proteome</keyword>
<feature type="domain" description="HTH tetR-type" evidence="6">
    <location>
        <begin position="8"/>
        <end position="68"/>
    </location>
</feature>
<dbReference type="InterPro" id="IPR001647">
    <property type="entry name" value="HTH_TetR"/>
</dbReference>
<organism evidence="7 8">
    <name type="scientific">Streptomyces gamaensis</name>
    <dbReference type="NCBI Taxonomy" id="1763542"/>
    <lineage>
        <taxon>Bacteria</taxon>
        <taxon>Bacillati</taxon>
        <taxon>Actinomycetota</taxon>
        <taxon>Actinomycetes</taxon>
        <taxon>Kitasatosporales</taxon>
        <taxon>Streptomycetaceae</taxon>
        <taxon>Streptomyces</taxon>
    </lineage>
</organism>
<sequence length="202" mass="22614">MPKRVDHEERRRRVAEALWRIASTRGLESASLRDVAAEAGMSLGQLQHYFTGKDELLVFALGHINELATQRVRERILALHTGPGEPPPRDVLRETAKVMLPLDDESRSGILVQVAYFARAVVDERMLAHAQEGLPLLLDFFSGQIRRAVERGEVAAHRDPRTEAMLLMALTDGLANHALMGGWSAEEALRLIDVHLERLFTV</sequence>
<dbReference type="Proteomes" id="UP001596083">
    <property type="component" value="Unassembled WGS sequence"/>
</dbReference>
<evidence type="ECO:0000313" key="8">
    <source>
        <dbReference type="Proteomes" id="UP001596083"/>
    </source>
</evidence>
<keyword evidence="3 5" id="KW-0238">DNA-binding</keyword>